<dbReference type="RefSeq" id="WP_394303127.1">
    <property type="nucleotide sequence ID" value="NZ_JBHMQT010000050.1"/>
</dbReference>
<sequence length="189" mass="20579">MELELKRHEWRSLQGVSGDAGALESALRALAQAGDRDEAVQAARRVERVIFAQGLLCEASAAAASTLVHCLWRRSEHAEDLILGMLSDISVAVVDEEDPTVYGPISQEQCLSEIRLGFPMYVEILEAGKSIHSRTACIDLILACGLSDERLRGRSVYFLGKALQLDGLEGHRDVIHASIRELSEGGAAR</sequence>
<reference evidence="1 2" key="1">
    <citation type="submission" date="2024-09" db="EMBL/GenBank/DDBJ databases">
        <authorList>
            <person name="Sun Q."/>
            <person name="Mori K."/>
        </authorList>
    </citation>
    <scope>NUCLEOTIDE SEQUENCE [LARGE SCALE GENOMIC DNA]</scope>
    <source>
        <strain evidence="1 2">TBRC 1851</strain>
    </source>
</reference>
<evidence type="ECO:0000313" key="2">
    <source>
        <dbReference type="Proteomes" id="UP001589870"/>
    </source>
</evidence>
<evidence type="ECO:0008006" key="3">
    <source>
        <dbReference type="Google" id="ProtNLM"/>
    </source>
</evidence>
<dbReference type="Proteomes" id="UP001589870">
    <property type="component" value="Unassembled WGS sequence"/>
</dbReference>
<evidence type="ECO:0000313" key="1">
    <source>
        <dbReference type="EMBL" id="MFC0865086.1"/>
    </source>
</evidence>
<gene>
    <name evidence="1" type="ORF">ACFHYQ_22595</name>
</gene>
<name>A0ABV6UA60_9ACTN</name>
<proteinExistence type="predicted"/>
<dbReference type="EMBL" id="JBHMQT010000050">
    <property type="protein sequence ID" value="MFC0865086.1"/>
    <property type="molecule type" value="Genomic_DNA"/>
</dbReference>
<protein>
    <recommendedName>
        <fullName evidence="3">Tetratricopeptide repeat protein</fullName>
    </recommendedName>
</protein>
<comment type="caution">
    <text evidence="1">The sequence shown here is derived from an EMBL/GenBank/DDBJ whole genome shotgun (WGS) entry which is preliminary data.</text>
</comment>
<organism evidence="1 2">
    <name type="scientific">Sphaerimonospora cavernae</name>
    <dbReference type="NCBI Taxonomy" id="1740611"/>
    <lineage>
        <taxon>Bacteria</taxon>
        <taxon>Bacillati</taxon>
        <taxon>Actinomycetota</taxon>
        <taxon>Actinomycetes</taxon>
        <taxon>Streptosporangiales</taxon>
        <taxon>Streptosporangiaceae</taxon>
        <taxon>Sphaerimonospora</taxon>
    </lineage>
</organism>
<keyword evidence="2" id="KW-1185">Reference proteome</keyword>
<accession>A0ABV6UA60</accession>